<dbReference type="RefSeq" id="WP_051801950.1">
    <property type="nucleotide sequence ID" value="NZ_AP023354.1"/>
</dbReference>
<evidence type="ECO:0000313" key="1">
    <source>
        <dbReference type="EMBL" id="BCJ26907.1"/>
    </source>
</evidence>
<evidence type="ECO:0008006" key="3">
    <source>
        <dbReference type="Google" id="ProtNLM"/>
    </source>
</evidence>
<gene>
    <name evidence="1" type="ORF">Asera_10150</name>
</gene>
<dbReference type="InterPro" id="IPR029033">
    <property type="entry name" value="His_PPase_superfam"/>
</dbReference>
<dbReference type="KEGG" id="aser:Asera_10150"/>
<reference evidence="1" key="1">
    <citation type="submission" date="2020-08" db="EMBL/GenBank/DDBJ databases">
        <title>Whole genome shotgun sequence of Actinocatenispora sera NBRC 101916.</title>
        <authorList>
            <person name="Komaki H."/>
            <person name="Tamura T."/>
        </authorList>
    </citation>
    <scope>NUCLEOTIDE SEQUENCE</scope>
    <source>
        <strain evidence="1">NBRC 101916</strain>
    </source>
</reference>
<accession>A0A810KVJ6</accession>
<dbReference type="Pfam" id="PF00300">
    <property type="entry name" value="His_Phos_1"/>
    <property type="match status" value="1"/>
</dbReference>
<dbReference type="InterPro" id="IPR013078">
    <property type="entry name" value="His_Pase_superF_clade-1"/>
</dbReference>
<proteinExistence type="predicted"/>
<dbReference type="Gene3D" id="3.40.50.1240">
    <property type="entry name" value="Phosphoglycerate mutase-like"/>
    <property type="match status" value="1"/>
</dbReference>
<name>A0A810KVJ6_9ACTN</name>
<protein>
    <recommendedName>
        <fullName evidence="3">Histidine phosphatase family protein</fullName>
    </recommendedName>
</protein>
<dbReference type="SUPFAM" id="SSF53254">
    <property type="entry name" value="Phosphoglycerate mutase-like"/>
    <property type="match status" value="1"/>
</dbReference>
<dbReference type="AlphaFoldDB" id="A0A810KVJ6"/>
<sequence length="184" mass="19505">MRWLEVRRHSRTKKGLARGCGSALSADGVRLAREVGARTGPFGYVLASTVPRTVETALAMGFACDDTAEMPSGYLPGVVGRHDQWRWPAPYSRYAALLAASAELRSVAAQNLALWTHAVRAVSDGSAALVVSHGGAIELALVHGLPHGDHASWGVPLQPCDGVRLAFDGTGFTTVTFHRTGFGE</sequence>
<organism evidence="1 2">
    <name type="scientific">Actinocatenispora sera</name>
    <dbReference type="NCBI Taxonomy" id="390989"/>
    <lineage>
        <taxon>Bacteria</taxon>
        <taxon>Bacillati</taxon>
        <taxon>Actinomycetota</taxon>
        <taxon>Actinomycetes</taxon>
        <taxon>Micromonosporales</taxon>
        <taxon>Micromonosporaceae</taxon>
        <taxon>Actinocatenispora</taxon>
    </lineage>
</organism>
<dbReference type="EMBL" id="AP023354">
    <property type="protein sequence ID" value="BCJ26907.1"/>
    <property type="molecule type" value="Genomic_DNA"/>
</dbReference>
<dbReference type="Proteomes" id="UP000680750">
    <property type="component" value="Chromosome"/>
</dbReference>
<evidence type="ECO:0000313" key="2">
    <source>
        <dbReference type="Proteomes" id="UP000680750"/>
    </source>
</evidence>
<keyword evidence="2" id="KW-1185">Reference proteome</keyword>